<sequence>MSEKKTLTAQQAYEAQATAVMLTMAAVIHAIEEAGAVRPGAIATLLRTKQPHHPDPAAQDFARRIVTALAHSLDLSSSTGGQA</sequence>
<dbReference type="EMBL" id="CP015583">
    <property type="protein sequence ID" value="APT57796.1"/>
    <property type="molecule type" value="Genomic_DNA"/>
</dbReference>
<organism evidence="1 2">
    <name type="scientific">Roseomonas gilardii</name>
    <dbReference type="NCBI Taxonomy" id="257708"/>
    <lineage>
        <taxon>Bacteria</taxon>
        <taxon>Pseudomonadati</taxon>
        <taxon>Pseudomonadota</taxon>
        <taxon>Alphaproteobacteria</taxon>
        <taxon>Acetobacterales</taxon>
        <taxon>Roseomonadaceae</taxon>
        <taxon>Roseomonas</taxon>
    </lineage>
</organism>
<dbReference type="Proteomes" id="UP000185494">
    <property type="component" value="Chromosome 1"/>
</dbReference>
<proteinExistence type="predicted"/>
<dbReference type="AlphaFoldDB" id="A0A1L7AG73"/>
<gene>
    <name evidence="1" type="ORF">RGI145_12415</name>
</gene>
<evidence type="ECO:0000313" key="1">
    <source>
        <dbReference type="EMBL" id="APT57796.1"/>
    </source>
</evidence>
<name>A0A1L7AG73_9PROT</name>
<dbReference type="RefSeq" id="WP_075798614.1">
    <property type="nucleotide sequence ID" value="NZ_CP015583.1"/>
</dbReference>
<dbReference type="KEGG" id="rgi:RGI145_12415"/>
<evidence type="ECO:0000313" key="2">
    <source>
        <dbReference type="Proteomes" id="UP000185494"/>
    </source>
</evidence>
<protein>
    <submittedName>
        <fullName evidence="1">Uncharacterized protein</fullName>
    </submittedName>
</protein>
<accession>A0A1L7AG73</accession>
<reference evidence="1 2" key="1">
    <citation type="submission" date="2016-05" db="EMBL/GenBank/DDBJ databases">
        <title>Complete Genome and Methylome Analysis of Psychrotrophic Bacterial Isolates from Antarctic Lake Untersee.</title>
        <authorList>
            <person name="Fomenkov A."/>
            <person name="Akimov V.N."/>
            <person name="Vasilyeva L.V."/>
            <person name="Andersen D."/>
            <person name="Vincze T."/>
            <person name="Roberts R.J."/>
        </authorList>
    </citation>
    <scope>NUCLEOTIDE SEQUENCE [LARGE SCALE GENOMIC DNA]</scope>
    <source>
        <strain evidence="1 2">U14-5</strain>
    </source>
</reference>